<feature type="region of interest" description="Disordered" evidence="1">
    <location>
        <begin position="200"/>
        <end position="239"/>
    </location>
</feature>
<gene>
    <name evidence="2" type="ORF">BJ508DRAFT_339057</name>
</gene>
<feature type="compositionally biased region" description="Polar residues" evidence="1">
    <location>
        <begin position="203"/>
        <end position="212"/>
    </location>
</feature>
<dbReference type="AlphaFoldDB" id="A0A3N4HNA7"/>
<evidence type="ECO:0000256" key="1">
    <source>
        <dbReference type="SAM" id="MobiDB-lite"/>
    </source>
</evidence>
<organism evidence="2 3">
    <name type="scientific">Ascobolus immersus RN42</name>
    <dbReference type="NCBI Taxonomy" id="1160509"/>
    <lineage>
        <taxon>Eukaryota</taxon>
        <taxon>Fungi</taxon>
        <taxon>Dikarya</taxon>
        <taxon>Ascomycota</taxon>
        <taxon>Pezizomycotina</taxon>
        <taxon>Pezizomycetes</taxon>
        <taxon>Pezizales</taxon>
        <taxon>Ascobolaceae</taxon>
        <taxon>Ascobolus</taxon>
    </lineage>
</organism>
<reference evidence="2 3" key="1">
    <citation type="journal article" date="2018" name="Nat. Ecol. Evol.">
        <title>Pezizomycetes genomes reveal the molecular basis of ectomycorrhizal truffle lifestyle.</title>
        <authorList>
            <person name="Murat C."/>
            <person name="Payen T."/>
            <person name="Noel B."/>
            <person name="Kuo A."/>
            <person name="Morin E."/>
            <person name="Chen J."/>
            <person name="Kohler A."/>
            <person name="Krizsan K."/>
            <person name="Balestrini R."/>
            <person name="Da Silva C."/>
            <person name="Montanini B."/>
            <person name="Hainaut M."/>
            <person name="Levati E."/>
            <person name="Barry K.W."/>
            <person name="Belfiori B."/>
            <person name="Cichocki N."/>
            <person name="Clum A."/>
            <person name="Dockter R.B."/>
            <person name="Fauchery L."/>
            <person name="Guy J."/>
            <person name="Iotti M."/>
            <person name="Le Tacon F."/>
            <person name="Lindquist E.A."/>
            <person name="Lipzen A."/>
            <person name="Malagnac F."/>
            <person name="Mello A."/>
            <person name="Molinier V."/>
            <person name="Miyauchi S."/>
            <person name="Poulain J."/>
            <person name="Riccioni C."/>
            <person name="Rubini A."/>
            <person name="Sitrit Y."/>
            <person name="Splivallo R."/>
            <person name="Traeger S."/>
            <person name="Wang M."/>
            <person name="Zifcakova L."/>
            <person name="Wipf D."/>
            <person name="Zambonelli A."/>
            <person name="Paolocci F."/>
            <person name="Nowrousian M."/>
            <person name="Ottonello S."/>
            <person name="Baldrian P."/>
            <person name="Spatafora J.W."/>
            <person name="Henrissat B."/>
            <person name="Nagy L.G."/>
            <person name="Aury J.M."/>
            <person name="Wincker P."/>
            <person name="Grigoriev I.V."/>
            <person name="Bonfante P."/>
            <person name="Martin F.M."/>
        </authorList>
    </citation>
    <scope>NUCLEOTIDE SEQUENCE [LARGE SCALE GENOMIC DNA]</scope>
    <source>
        <strain evidence="2 3">RN42</strain>
    </source>
</reference>
<accession>A0A3N4HNA7</accession>
<evidence type="ECO:0000313" key="3">
    <source>
        <dbReference type="Proteomes" id="UP000275078"/>
    </source>
</evidence>
<evidence type="ECO:0000313" key="2">
    <source>
        <dbReference type="EMBL" id="RPA75312.1"/>
    </source>
</evidence>
<dbReference type="EMBL" id="ML119766">
    <property type="protein sequence ID" value="RPA75312.1"/>
    <property type="molecule type" value="Genomic_DNA"/>
</dbReference>
<keyword evidence="3" id="KW-1185">Reference proteome</keyword>
<proteinExistence type="predicted"/>
<sequence>MTSIQPSLSYYRSSFTLLNPLLPPTPPLQISQQLITIIIILRQRHKTPMLLIPRIARHPFDRKTHLDADSYTALKTPRESYSVLVRVAAGAADCAVEGDGWVETPDRGAGGFGVGGKAAGDARGIGTSAEVGIGICMEDNSCFRGHRRDVMVVDLRLEVQTESASRPSMEDRSNKLLELFYLSPARINTEILRFGCNIDHPQRVSTSNSSTGGADGRRPERRNRSNPIGGIESVTPRRVPLFADESESVPDAYTEPAAGGGSTANAAGPLKEFIPQLEDLIRILKELDESKPEDMAKAVNLTTALLKETFDTVDKMVESCLLKYETPARGVVAEKQLMQQVEEQTKDQEKMIWPTAKDAKSRRKAFKQFQHEELEPKIEDYLLSAFYAVGFEPYKEWDDEYRFAASAIAEAARGKPRRKWNEGIFASMRRNFKMPWLSKE</sequence>
<name>A0A3N4HNA7_ASCIM</name>
<protein>
    <submittedName>
        <fullName evidence="2">Uncharacterized protein</fullName>
    </submittedName>
</protein>
<dbReference type="Proteomes" id="UP000275078">
    <property type="component" value="Unassembled WGS sequence"/>
</dbReference>